<dbReference type="GO" id="GO:0004497">
    <property type="term" value="F:monooxygenase activity"/>
    <property type="evidence" value="ECO:0007669"/>
    <property type="project" value="InterPro"/>
</dbReference>
<dbReference type="AlphaFoldDB" id="A0A4U6X4N5"/>
<feature type="region of interest" description="Disordered" evidence="1">
    <location>
        <begin position="185"/>
        <end position="212"/>
    </location>
</feature>
<feature type="region of interest" description="Disordered" evidence="1">
    <location>
        <begin position="60"/>
        <end position="86"/>
    </location>
</feature>
<evidence type="ECO:0000313" key="3">
    <source>
        <dbReference type="Proteomes" id="UP000310108"/>
    </source>
</evidence>
<proteinExistence type="predicted"/>
<evidence type="ECO:0000256" key="1">
    <source>
        <dbReference type="SAM" id="MobiDB-lite"/>
    </source>
</evidence>
<dbReference type="SUPFAM" id="SSF48264">
    <property type="entry name" value="Cytochrome P450"/>
    <property type="match status" value="1"/>
</dbReference>
<dbReference type="STRING" id="1306861.A0A4U6X4N5"/>
<dbReference type="GO" id="GO:0016705">
    <property type="term" value="F:oxidoreductase activity, acting on paired donors, with incorporation or reduction of molecular oxygen"/>
    <property type="evidence" value="ECO:0007669"/>
    <property type="project" value="InterPro"/>
</dbReference>
<name>A0A4U6X4N5_9PEZI</name>
<accession>A0A4U6X4N5</accession>
<dbReference type="InterPro" id="IPR036396">
    <property type="entry name" value="Cyt_P450_sf"/>
</dbReference>
<feature type="compositionally biased region" description="Basic residues" evidence="1">
    <location>
        <begin position="68"/>
        <end position="78"/>
    </location>
</feature>
<dbReference type="GO" id="GO:0005506">
    <property type="term" value="F:iron ion binding"/>
    <property type="evidence" value="ECO:0007669"/>
    <property type="project" value="InterPro"/>
</dbReference>
<feature type="compositionally biased region" description="Low complexity" evidence="1">
    <location>
        <begin position="189"/>
        <end position="207"/>
    </location>
</feature>
<dbReference type="Proteomes" id="UP000310108">
    <property type="component" value="Unassembled WGS sequence"/>
</dbReference>
<keyword evidence="3" id="KW-1185">Reference proteome</keyword>
<dbReference type="GO" id="GO:0020037">
    <property type="term" value="F:heme binding"/>
    <property type="evidence" value="ECO:0007669"/>
    <property type="project" value="InterPro"/>
</dbReference>
<gene>
    <name evidence="2" type="ORF">CTA1_6324</name>
</gene>
<dbReference type="EMBL" id="PJEX01000408">
    <property type="protein sequence ID" value="TKW50348.1"/>
    <property type="molecule type" value="Genomic_DNA"/>
</dbReference>
<reference evidence="2 3" key="1">
    <citation type="journal article" date="2019" name="PLoS ONE">
        <title>Comparative genome analysis indicates high evolutionary potential of pathogenicity genes in Colletotrichum tanaceti.</title>
        <authorList>
            <person name="Lelwala R.V."/>
            <person name="Korhonen P.K."/>
            <person name="Young N.D."/>
            <person name="Scott J.B."/>
            <person name="Ades P.A."/>
            <person name="Gasser R.B."/>
            <person name="Taylor P.W.J."/>
        </authorList>
    </citation>
    <scope>NUCLEOTIDE SEQUENCE [LARGE SCALE GENOMIC DNA]</scope>
    <source>
        <strain evidence="2">BRIP57314</strain>
    </source>
</reference>
<sequence>MFSLLDLAPHSKAKSRTAAAYGGRDVPAVEPGVDDQVRALIDLVRTKYAKPAAAAAAAAAASATKGATRQHQHQHQHQHQQQQQQQQSLLDLGPLSCYFTMDVITRLAFGHEFGYLKQETDLYRFLGGVRDLWPRMSTCADVPWIRNFLFSPAFLKLIGPKSTDKSSFRALMSKMHNNRVNAHATHVASTSPSTTSSSSSKNNTSSSDQSVQRYEELVANRSGDLMFPELPGFLEAADKDRCGRCLYRDSYGAEGTHCFGGVQLCDDCRATWRAYLESFPERAARVFPEILAVRPELNDRISRKESRNDNVVMNIEETPQASYTLGRGSNGSCVPGDWKGTSKSTSAAKFDSLKDISRDVVVREPTARNMLKRATGLAEGSSLPLGAEHEIFKGHDGTRRFLTQANDFGMCRVPHQRFENGYVVAEVPHVRPWLELRVSEPDLSKHWVRWNQLLGHMDDVAAVVVNVQRPHLYVQMGESRLRGGA</sequence>
<comment type="caution">
    <text evidence="2">The sequence shown here is derived from an EMBL/GenBank/DDBJ whole genome shotgun (WGS) entry which is preliminary data.</text>
</comment>
<evidence type="ECO:0000313" key="2">
    <source>
        <dbReference type="EMBL" id="TKW50348.1"/>
    </source>
</evidence>
<protein>
    <submittedName>
        <fullName evidence="2">Uncharacterized protein</fullName>
    </submittedName>
</protein>
<dbReference type="Gene3D" id="1.10.630.10">
    <property type="entry name" value="Cytochrome P450"/>
    <property type="match status" value="1"/>
</dbReference>
<organism evidence="2 3">
    <name type="scientific">Colletotrichum tanaceti</name>
    <dbReference type="NCBI Taxonomy" id="1306861"/>
    <lineage>
        <taxon>Eukaryota</taxon>
        <taxon>Fungi</taxon>
        <taxon>Dikarya</taxon>
        <taxon>Ascomycota</taxon>
        <taxon>Pezizomycotina</taxon>
        <taxon>Sordariomycetes</taxon>
        <taxon>Hypocreomycetidae</taxon>
        <taxon>Glomerellales</taxon>
        <taxon>Glomerellaceae</taxon>
        <taxon>Colletotrichum</taxon>
        <taxon>Colletotrichum destructivum species complex</taxon>
    </lineage>
</organism>